<dbReference type="KEGG" id="plig:NAG76_18895"/>
<accession>A0A9J6ZCV8</accession>
<dbReference type="Pfam" id="PF24879">
    <property type="entry name" value="DUF7737"/>
    <property type="match status" value="1"/>
</dbReference>
<sequence length="1656" mass="191998">MTNEEHDQQYECFVQQRLEGLQGEQRIIGQILMDRSNNKMISKDHIKQFNDFLENQSATIDQLMNGSFLTIAKHLLRNSLGNVLDHIIQHAIEYPYDRGYARRPFRSCSLSNHLEIITEKIIALMIIDRSSFDLFNYLTKSDYKFHYYINKIIGDIISYELDQGNAQIIDSLKTIIYGDNQTALLRNEMIKGIFMSHKEDMYHMIGELLIAARLQEGLRQSIVETMDEGTVGAYLYMLKIIIDEGYIRYSSVVRGLSVWLGMELEAANQRVVGRLIVQAYNALTEKDIREQWLNSINSNEVYIALWATAVYEETDLYANIQQLMQHGQHYQKIIAMYILSNSRNSKLSLQLARENLAAKNAELQYWVLTNYCYHYLPIWRRPGTTAEDITITFERVEILENKVERQRDFDLLLAMFDGMVQQYSATSKALEFIHVQFTSELPVTKMLYLAAYDMDSTWIAELIARKDKLSPNMRGELLSHFMVDKDNPNIRAFILDSLSDKSMTNRELALEQIKKMKLSENELLPIEALLKLKSGSLRQNTISVLMLQPEERLITSLTNLLKAKNEQQRLAALEVISEFVIDEAKAEQLERLIPLADLIADPTAKEKALLNKLISTKGTSRADGFGLFDPKGTESWLLEKKYIGEFLFQKDIFTLNFDKIESFIVGLDQLVHQHRDVEYVSEYYSGYKDTLLIGTHLRETHSYNHNPHSDEPFSKLKHYPLHEQWSEYLQQSNLNPKELMQLYYISILDELDNTLDRFYSYYSDSELEYHELRNHKLLEDWRKLFLAEVYPLELILKVQSALNKLTYNNQVSRLLQAYFYDSTKADTFALAELAIINWIQQIDQQEHKDKLFIFELLTRPWLQILRSRVYDHDSFKEFYHTVFSYDQLLDEPDRSTSFVFEEQIRAFEEDIIGEKQLYKALLDSGDSTSYLSDITASKLGSLEDRPKLLSIRNTVVNRIVSIELLRGDMATDVTPYVTSLRKIEGMNYFVQLLAALDQDAFVRGYVYSYHGSLTKKEAFSHLLKNCYPKAGEDSALLHTLLQDYSSVTNRKLLEAAMYAPQWIDIVAQYLDWNGLRSAAWYFHAHINESFSAEKETVVAHFSPISPQNFNDGAFDIDWFKEAYATLGEERFNMLYECAKYISAGANHRRSQLFADATLGKLKLEAMHLSVTDKRNKDHLLSYSLIPLLSDKEQDLRKRYDFIQQFLLQSKKFGAQRRASEAIISQIALDNLARNAGYKDVTRLKWDMEARKIDEMKVYFEPHKLDEETTVQLVVDDEGQADIQIYRKGKELKSIPAKYKKDEFITTLKEMKSELIEQYRRARKELERSMELSNSFTCNELVGLVNNPVIRPLISSLVFKVGDQLGYFDGEELSLRDASGKHTTLKVDDYLLIAHPVHLYESGQWSSFQRDLFERQLRQPFKQVFRELYMPNSDELHHVTHSRRYAGYQVQPKKTVALLKSRQWTVSYEEGLQKVFYAENLIVSLYAMADWFSPADTEAPTLEIIQFMNRSTYEHVSLDKVPPILFSEVMRDVDLVVSIAHVGGVDPEASLTTIEMRQAIVQESVRLMRLSNVRLDGSYAHITGSLGEYAVHLGSGMVYKQALGALHIIPVHSQHRGRIFLPFLDEDPKTAEIMSKIVLLAEDTKIKDPQILMQLQK</sequence>
<reference evidence="5" key="1">
    <citation type="submission" date="2022-05" db="EMBL/GenBank/DDBJ databases">
        <title>Novel bacterial taxa in a minimal lignocellulolytic consortium and its capacity to transform plastics disclosed by genome-resolved metagenomics.</title>
        <authorList>
            <person name="Rodriguez C.A.D."/>
            <person name="Diaz-Garcia L."/>
            <person name="Herrera K."/>
            <person name="Tarazona N.A."/>
            <person name="Sproer C."/>
            <person name="Overmann J."/>
            <person name="Jimenez D.J."/>
        </authorList>
    </citation>
    <scope>NUCLEOTIDE SEQUENCE</scope>
    <source>
        <strain evidence="5">MAG5</strain>
    </source>
</reference>
<evidence type="ECO:0000259" key="4">
    <source>
        <dbReference type="Pfam" id="PF24879"/>
    </source>
</evidence>
<dbReference type="Proteomes" id="UP001056756">
    <property type="component" value="Chromosome"/>
</dbReference>
<dbReference type="SUPFAM" id="SSF48371">
    <property type="entry name" value="ARM repeat"/>
    <property type="match status" value="1"/>
</dbReference>
<dbReference type="InterPro" id="IPR043782">
    <property type="entry name" value="DUF5724"/>
</dbReference>
<evidence type="ECO:0000256" key="1">
    <source>
        <dbReference type="SAM" id="Coils"/>
    </source>
</evidence>
<keyword evidence="1" id="KW-0175">Coiled coil</keyword>
<evidence type="ECO:0000259" key="2">
    <source>
        <dbReference type="Pfam" id="PF13569"/>
    </source>
</evidence>
<evidence type="ECO:0000313" key="6">
    <source>
        <dbReference type="Proteomes" id="UP001056756"/>
    </source>
</evidence>
<dbReference type="InterPro" id="IPR016024">
    <property type="entry name" value="ARM-type_fold"/>
</dbReference>
<dbReference type="Pfam" id="PF18991">
    <property type="entry name" value="DUF5724"/>
    <property type="match status" value="1"/>
</dbReference>
<name>A0A9J6ZCV8_9BACL</name>
<dbReference type="InterPro" id="IPR025406">
    <property type="entry name" value="DUF4132"/>
</dbReference>
<protein>
    <submittedName>
        <fullName evidence="5">DUF4132 domain-containing protein</fullName>
    </submittedName>
</protein>
<dbReference type="EMBL" id="CP097899">
    <property type="protein sequence ID" value="URN93871.1"/>
    <property type="molecule type" value="Genomic_DNA"/>
</dbReference>
<feature type="domain" description="DUF7737" evidence="4">
    <location>
        <begin position="1553"/>
        <end position="1654"/>
    </location>
</feature>
<proteinExistence type="predicted"/>
<organism evidence="5 6">
    <name type="scientific">Candidatus Pristimantibacillus lignocellulolyticus</name>
    <dbReference type="NCBI Taxonomy" id="2994561"/>
    <lineage>
        <taxon>Bacteria</taxon>
        <taxon>Bacillati</taxon>
        <taxon>Bacillota</taxon>
        <taxon>Bacilli</taxon>
        <taxon>Bacillales</taxon>
        <taxon>Paenibacillaceae</taxon>
        <taxon>Candidatus Pristimantibacillus</taxon>
    </lineage>
</organism>
<feature type="coiled-coil region" evidence="1">
    <location>
        <begin position="1304"/>
        <end position="1331"/>
    </location>
</feature>
<dbReference type="Pfam" id="PF13569">
    <property type="entry name" value="DUF4132"/>
    <property type="match status" value="1"/>
</dbReference>
<dbReference type="InterPro" id="IPR056639">
    <property type="entry name" value="DUF7737"/>
</dbReference>
<gene>
    <name evidence="5" type="ORF">NAG76_18895</name>
</gene>
<evidence type="ECO:0000259" key="3">
    <source>
        <dbReference type="Pfam" id="PF18991"/>
    </source>
</evidence>
<feature type="domain" description="DUF5724" evidence="3">
    <location>
        <begin position="38"/>
        <end position="1247"/>
    </location>
</feature>
<evidence type="ECO:0000313" key="5">
    <source>
        <dbReference type="EMBL" id="URN93871.1"/>
    </source>
</evidence>
<feature type="domain" description="DUF4132" evidence="2">
    <location>
        <begin position="1288"/>
        <end position="1463"/>
    </location>
</feature>